<evidence type="ECO:0000313" key="2">
    <source>
        <dbReference type="Proteomes" id="UP000799423"/>
    </source>
</evidence>
<proteinExistence type="predicted"/>
<dbReference type="AlphaFoldDB" id="A0A6A7AUV7"/>
<name>A0A6A7AUV7_9PLEO</name>
<gene>
    <name evidence="1" type="ORF">T440DRAFT_220784</name>
</gene>
<dbReference type="PANTHER" id="PTHR42085:SF1">
    <property type="entry name" value="F-BOX DOMAIN-CONTAINING PROTEIN"/>
    <property type="match status" value="1"/>
</dbReference>
<protein>
    <submittedName>
        <fullName evidence="1">Uncharacterized protein</fullName>
    </submittedName>
</protein>
<dbReference type="EMBL" id="MU006331">
    <property type="protein sequence ID" value="KAF2846853.1"/>
    <property type="molecule type" value="Genomic_DNA"/>
</dbReference>
<accession>A0A6A7AUV7</accession>
<dbReference type="InterPro" id="IPR038883">
    <property type="entry name" value="AN11006-like"/>
</dbReference>
<evidence type="ECO:0000313" key="1">
    <source>
        <dbReference type="EMBL" id="KAF2846853.1"/>
    </source>
</evidence>
<dbReference type="PANTHER" id="PTHR42085">
    <property type="entry name" value="F-BOX DOMAIN-CONTAINING PROTEIN"/>
    <property type="match status" value="1"/>
</dbReference>
<sequence>MKMTLCDQRDYMGLQQEQGLVQLQENGLISLEHTPEHLVSIVEKNSKIFLLSLPAEIRNRIFKYTLGGNIVWCTITRCHVVIRTGPPRRYIIDTEHALLRVCRQIYVETALLPFSTNDFGFIPRQPVQVLWQRMLPGQRNAVTGVVIDDSTVRGHLCSGKTESLYTSSQGKSSEFPNLRLLVFHDKVLREEKPGVVERLSGWVQQLLGPWGKIVVMAMNAAGVYFEPCIERSAAGMCGLEDRSTGNNSLQEERSQVS</sequence>
<reference evidence="1" key="1">
    <citation type="submission" date="2020-01" db="EMBL/GenBank/DDBJ databases">
        <authorList>
            <consortium name="DOE Joint Genome Institute"/>
            <person name="Haridas S."/>
            <person name="Albert R."/>
            <person name="Binder M."/>
            <person name="Bloem J."/>
            <person name="Labutti K."/>
            <person name="Salamov A."/>
            <person name="Andreopoulos B."/>
            <person name="Baker S.E."/>
            <person name="Barry K."/>
            <person name="Bills G."/>
            <person name="Bluhm B.H."/>
            <person name="Cannon C."/>
            <person name="Castanera R."/>
            <person name="Culley D.E."/>
            <person name="Daum C."/>
            <person name="Ezra D."/>
            <person name="Gonzalez J.B."/>
            <person name="Henrissat B."/>
            <person name="Kuo A."/>
            <person name="Liang C."/>
            <person name="Lipzen A."/>
            <person name="Lutzoni F."/>
            <person name="Magnuson J."/>
            <person name="Mondo S."/>
            <person name="Nolan M."/>
            <person name="Ohm R."/>
            <person name="Pangilinan J."/>
            <person name="Park H.-J."/>
            <person name="Ramirez L."/>
            <person name="Alfaro M."/>
            <person name="Sun H."/>
            <person name="Tritt A."/>
            <person name="Yoshinaga Y."/>
            <person name="Zwiers L.-H."/>
            <person name="Turgeon B.G."/>
            <person name="Goodwin S.B."/>
            <person name="Spatafora J.W."/>
            <person name="Crous P.W."/>
            <person name="Grigoriev I.V."/>
        </authorList>
    </citation>
    <scope>NUCLEOTIDE SEQUENCE</scope>
    <source>
        <strain evidence="1">IPT5</strain>
    </source>
</reference>
<organism evidence="1 2">
    <name type="scientific">Plenodomus tracheiphilus IPT5</name>
    <dbReference type="NCBI Taxonomy" id="1408161"/>
    <lineage>
        <taxon>Eukaryota</taxon>
        <taxon>Fungi</taxon>
        <taxon>Dikarya</taxon>
        <taxon>Ascomycota</taxon>
        <taxon>Pezizomycotina</taxon>
        <taxon>Dothideomycetes</taxon>
        <taxon>Pleosporomycetidae</taxon>
        <taxon>Pleosporales</taxon>
        <taxon>Pleosporineae</taxon>
        <taxon>Leptosphaeriaceae</taxon>
        <taxon>Plenodomus</taxon>
    </lineage>
</organism>
<keyword evidence="2" id="KW-1185">Reference proteome</keyword>
<dbReference type="Proteomes" id="UP000799423">
    <property type="component" value="Unassembled WGS sequence"/>
</dbReference>
<dbReference type="OrthoDB" id="5413827at2759"/>